<dbReference type="InterPro" id="IPR013087">
    <property type="entry name" value="Znf_C2H2_type"/>
</dbReference>
<comment type="caution">
    <text evidence="8">The sequence shown here is derived from an EMBL/GenBank/DDBJ whole genome shotgun (WGS) entry which is preliminary data.</text>
</comment>
<evidence type="ECO:0000256" key="5">
    <source>
        <dbReference type="ARBA" id="ARBA00023242"/>
    </source>
</evidence>
<dbReference type="PROSITE" id="PS50157">
    <property type="entry name" value="ZINC_FINGER_C2H2_2"/>
    <property type="match status" value="1"/>
</dbReference>
<keyword evidence="3 6" id="KW-0863">Zinc-finger</keyword>
<name>A0AAV2Q7Q6_MEGNR</name>
<dbReference type="PROSITE" id="PS00028">
    <property type="entry name" value="ZINC_FINGER_C2H2_1"/>
    <property type="match status" value="1"/>
</dbReference>
<keyword evidence="1" id="KW-0479">Metal-binding</keyword>
<keyword evidence="9" id="KW-1185">Reference proteome</keyword>
<feature type="non-terminal residue" evidence="8">
    <location>
        <position position="1"/>
    </location>
</feature>
<dbReference type="InterPro" id="IPR050826">
    <property type="entry name" value="Krueppel_C2H2_ZnFinger"/>
</dbReference>
<gene>
    <name evidence="8" type="ORF">MNOR_LOCUS8463</name>
</gene>
<keyword evidence="4" id="KW-0862">Zinc</keyword>
<dbReference type="GO" id="GO:0008270">
    <property type="term" value="F:zinc ion binding"/>
    <property type="evidence" value="ECO:0007669"/>
    <property type="project" value="UniProtKB-KW"/>
</dbReference>
<dbReference type="PANTHER" id="PTHR24377">
    <property type="entry name" value="IP01015P-RELATED"/>
    <property type="match status" value="1"/>
</dbReference>
<evidence type="ECO:0000256" key="2">
    <source>
        <dbReference type="ARBA" id="ARBA00022737"/>
    </source>
</evidence>
<evidence type="ECO:0000256" key="3">
    <source>
        <dbReference type="ARBA" id="ARBA00022771"/>
    </source>
</evidence>
<feature type="domain" description="C2H2-type" evidence="7">
    <location>
        <begin position="1"/>
        <end position="27"/>
    </location>
</feature>
<accession>A0AAV2Q7Q6</accession>
<protein>
    <recommendedName>
        <fullName evidence="7">C2H2-type domain-containing protein</fullName>
    </recommendedName>
</protein>
<evidence type="ECO:0000313" key="8">
    <source>
        <dbReference type="EMBL" id="CAL4071184.1"/>
    </source>
</evidence>
<feature type="non-terminal residue" evidence="8">
    <location>
        <position position="102"/>
    </location>
</feature>
<evidence type="ECO:0000259" key="7">
    <source>
        <dbReference type="PROSITE" id="PS50157"/>
    </source>
</evidence>
<dbReference type="InterPro" id="IPR036236">
    <property type="entry name" value="Znf_C2H2_sf"/>
</dbReference>
<keyword evidence="5" id="KW-0539">Nucleus</keyword>
<dbReference type="EMBL" id="CAXKWB010003946">
    <property type="protein sequence ID" value="CAL4071184.1"/>
    <property type="molecule type" value="Genomic_DNA"/>
</dbReference>
<proteinExistence type="predicted"/>
<dbReference type="Gene3D" id="3.30.160.60">
    <property type="entry name" value="Classic Zinc Finger"/>
    <property type="match status" value="2"/>
</dbReference>
<sequence>KCKHCDKHFSDNNNLIAHVETHTVEKPHQCNHYDKAHVKDSPLISHLREDTDDKPYQCSHGDITSEKSNLIVLTPLHFQVNGSKSFTVTHKPFTPEINPGTT</sequence>
<dbReference type="SUPFAM" id="SSF57667">
    <property type="entry name" value="beta-beta-alpha zinc fingers"/>
    <property type="match status" value="1"/>
</dbReference>
<evidence type="ECO:0000256" key="4">
    <source>
        <dbReference type="ARBA" id="ARBA00022833"/>
    </source>
</evidence>
<keyword evidence="2" id="KW-0677">Repeat</keyword>
<dbReference type="AlphaFoldDB" id="A0AAV2Q7Q6"/>
<evidence type="ECO:0000256" key="1">
    <source>
        <dbReference type="ARBA" id="ARBA00022723"/>
    </source>
</evidence>
<dbReference type="Proteomes" id="UP001497623">
    <property type="component" value="Unassembled WGS sequence"/>
</dbReference>
<organism evidence="8 9">
    <name type="scientific">Meganyctiphanes norvegica</name>
    <name type="common">Northern krill</name>
    <name type="synonym">Thysanopoda norvegica</name>
    <dbReference type="NCBI Taxonomy" id="48144"/>
    <lineage>
        <taxon>Eukaryota</taxon>
        <taxon>Metazoa</taxon>
        <taxon>Ecdysozoa</taxon>
        <taxon>Arthropoda</taxon>
        <taxon>Crustacea</taxon>
        <taxon>Multicrustacea</taxon>
        <taxon>Malacostraca</taxon>
        <taxon>Eumalacostraca</taxon>
        <taxon>Eucarida</taxon>
        <taxon>Euphausiacea</taxon>
        <taxon>Euphausiidae</taxon>
        <taxon>Meganyctiphanes</taxon>
    </lineage>
</organism>
<reference evidence="8 9" key="1">
    <citation type="submission" date="2024-05" db="EMBL/GenBank/DDBJ databases">
        <authorList>
            <person name="Wallberg A."/>
        </authorList>
    </citation>
    <scope>NUCLEOTIDE SEQUENCE [LARGE SCALE GENOMIC DNA]</scope>
</reference>
<evidence type="ECO:0000256" key="6">
    <source>
        <dbReference type="PROSITE-ProRule" id="PRU00042"/>
    </source>
</evidence>
<evidence type="ECO:0000313" key="9">
    <source>
        <dbReference type="Proteomes" id="UP001497623"/>
    </source>
</evidence>